<dbReference type="EMBL" id="CP027806">
    <property type="protein sequence ID" value="AXI99549.1"/>
    <property type="molecule type" value="Genomic_DNA"/>
</dbReference>
<dbReference type="GO" id="GO:0003700">
    <property type="term" value="F:DNA-binding transcription factor activity"/>
    <property type="evidence" value="ECO:0007669"/>
    <property type="project" value="InterPro"/>
</dbReference>
<evidence type="ECO:0000313" key="2">
    <source>
        <dbReference type="Proteomes" id="UP000254808"/>
    </source>
</evidence>
<name>A0A345UGE8_9BACT</name>
<reference evidence="1 2" key="1">
    <citation type="submission" date="2018-03" db="EMBL/GenBank/DDBJ databases">
        <title>Phenotypic and genomic properties of Cyclonatronum proteinivorum gen. nov., sp. nov., a haloalkaliphilic bacteroidete from soda lakes possessing Na+-translocating rhodopsin.</title>
        <authorList>
            <person name="Toshchakov S.V."/>
            <person name="Korzhenkov A."/>
            <person name="Samarov N.I."/>
            <person name="Kublanov I.V."/>
            <person name="Muntyan M.S."/>
            <person name="Sorokin D.Y."/>
        </authorList>
    </citation>
    <scope>NUCLEOTIDE SEQUENCE [LARGE SCALE GENOMIC DNA]</scope>
    <source>
        <strain evidence="1 2">Omega</strain>
    </source>
</reference>
<dbReference type="SUPFAM" id="SSF88946">
    <property type="entry name" value="Sigma2 domain of RNA polymerase sigma factors"/>
    <property type="match status" value="1"/>
</dbReference>
<dbReference type="GO" id="GO:0000428">
    <property type="term" value="C:DNA-directed RNA polymerase complex"/>
    <property type="evidence" value="ECO:0007669"/>
    <property type="project" value="UniProtKB-KW"/>
</dbReference>
<proteinExistence type="predicted"/>
<evidence type="ECO:0000313" key="1">
    <source>
        <dbReference type="EMBL" id="AXI99549.1"/>
    </source>
</evidence>
<accession>A0A345UGE8</accession>
<keyword evidence="2" id="KW-1185">Reference proteome</keyword>
<dbReference type="SUPFAM" id="SSF88659">
    <property type="entry name" value="Sigma3 and sigma4 domains of RNA polymerase sigma factors"/>
    <property type="match status" value="1"/>
</dbReference>
<gene>
    <name evidence="1" type="ORF">CYPRO_0262</name>
</gene>
<sequence length="182" mass="21120">MKMNDFSRFITAILEDDQAAMNRYAQEVTRVLTDFLMIHFQVKKADAEDCAQNVLLMVISKTKAGELTPDKPPAYMLISARNEYFRLYKDQKRNGELPDHDLIESPLENPGELLVSKELKDILYYCIGKLSAGYQKLVLYMLKNPDEKAEGLARELNTSVNNIWTRKHRLNQKLMECMKKKI</sequence>
<protein>
    <submittedName>
        <fullName evidence="1">DNA-directed RNA polymerase specialized sigma subunit, sigma24 family</fullName>
    </submittedName>
</protein>
<organism evidence="1 2">
    <name type="scientific">Cyclonatronum proteinivorum</name>
    <dbReference type="NCBI Taxonomy" id="1457365"/>
    <lineage>
        <taxon>Bacteria</taxon>
        <taxon>Pseudomonadati</taxon>
        <taxon>Balneolota</taxon>
        <taxon>Balneolia</taxon>
        <taxon>Balneolales</taxon>
        <taxon>Cyclonatronaceae</taxon>
        <taxon>Cyclonatronum</taxon>
    </lineage>
</organism>
<dbReference type="KEGG" id="cprv:CYPRO_0262"/>
<dbReference type="Proteomes" id="UP000254808">
    <property type="component" value="Chromosome"/>
</dbReference>
<dbReference type="AlphaFoldDB" id="A0A345UGE8"/>
<dbReference type="GO" id="GO:0006352">
    <property type="term" value="P:DNA-templated transcription initiation"/>
    <property type="evidence" value="ECO:0007669"/>
    <property type="project" value="InterPro"/>
</dbReference>
<keyword evidence="1" id="KW-0240">DNA-directed RNA polymerase</keyword>
<dbReference type="InterPro" id="IPR013324">
    <property type="entry name" value="RNA_pol_sigma_r3/r4-like"/>
</dbReference>
<keyword evidence="1" id="KW-0804">Transcription</keyword>
<dbReference type="Gene3D" id="1.10.1740.10">
    <property type="match status" value="1"/>
</dbReference>
<dbReference type="InterPro" id="IPR013325">
    <property type="entry name" value="RNA_pol_sigma_r2"/>
</dbReference>